<sequence>MPPPINRNQRIVNPLPVRAVLYYAYGDFKLKSRLYEDTLIISMSLPPLKLPKFTFGCANSALAEPIGIAGFGRGALSLPAQLATTSPKNRNYFYEFFDGEEKKKVGCVMLMDGGDEAEIGGGRCRVIGELPTKGLRWFTT</sequence>
<dbReference type="InterPro" id="IPR021109">
    <property type="entry name" value="Peptidase_aspartic_dom_sf"/>
</dbReference>
<evidence type="ECO:0000256" key="1">
    <source>
        <dbReference type="ARBA" id="ARBA00007447"/>
    </source>
</evidence>
<feature type="domain" description="Xylanase inhibitor N-terminal" evidence="2">
    <location>
        <begin position="22"/>
        <end position="88"/>
    </location>
</feature>
<organism evidence="3 4">
    <name type="scientific">Rehmannia glutinosa</name>
    <name type="common">Chinese foxglove</name>
    <dbReference type="NCBI Taxonomy" id="99300"/>
    <lineage>
        <taxon>Eukaryota</taxon>
        <taxon>Viridiplantae</taxon>
        <taxon>Streptophyta</taxon>
        <taxon>Embryophyta</taxon>
        <taxon>Tracheophyta</taxon>
        <taxon>Spermatophyta</taxon>
        <taxon>Magnoliopsida</taxon>
        <taxon>eudicotyledons</taxon>
        <taxon>Gunneridae</taxon>
        <taxon>Pentapetalae</taxon>
        <taxon>asterids</taxon>
        <taxon>lamiids</taxon>
        <taxon>Lamiales</taxon>
        <taxon>Orobanchaceae</taxon>
        <taxon>Rehmannieae</taxon>
        <taxon>Rehmannia</taxon>
    </lineage>
</organism>
<keyword evidence="4" id="KW-1185">Reference proteome</keyword>
<dbReference type="Proteomes" id="UP001318860">
    <property type="component" value="Unassembled WGS sequence"/>
</dbReference>
<comment type="caution">
    <text evidence="3">The sequence shown here is derived from an EMBL/GenBank/DDBJ whole genome shotgun (WGS) entry which is preliminary data.</text>
</comment>
<dbReference type="Gene3D" id="2.40.70.10">
    <property type="entry name" value="Acid Proteases"/>
    <property type="match status" value="1"/>
</dbReference>
<comment type="similarity">
    <text evidence="1">Belongs to the peptidase A1 family.</text>
</comment>
<evidence type="ECO:0000313" key="4">
    <source>
        <dbReference type="Proteomes" id="UP001318860"/>
    </source>
</evidence>
<dbReference type="InterPro" id="IPR032861">
    <property type="entry name" value="TAXi_N"/>
</dbReference>
<name>A0ABR0WNC7_REHGL</name>
<dbReference type="EMBL" id="JABTTQ020000010">
    <property type="protein sequence ID" value="KAK6148685.1"/>
    <property type="molecule type" value="Genomic_DNA"/>
</dbReference>
<accession>A0ABR0WNC7</accession>
<protein>
    <recommendedName>
        <fullName evidence="2">Xylanase inhibitor N-terminal domain-containing protein</fullName>
    </recommendedName>
</protein>
<evidence type="ECO:0000313" key="3">
    <source>
        <dbReference type="EMBL" id="KAK6148685.1"/>
    </source>
</evidence>
<evidence type="ECO:0000259" key="2">
    <source>
        <dbReference type="Pfam" id="PF14543"/>
    </source>
</evidence>
<reference evidence="3 4" key="1">
    <citation type="journal article" date="2021" name="Comput. Struct. Biotechnol. J.">
        <title>De novo genome assembly of the potent medicinal plant Rehmannia glutinosa using nanopore technology.</title>
        <authorList>
            <person name="Ma L."/>
            <person name="Dong C."/>
            <person name="Song C."/>
            <person name="Wang X."/>
            <person name="Zheng X."/>
            <person name="Niu Y."/>
            <person name="Chen S."/>
            <person name="Feng W."/>
        </authorList>
    </citation>
    <scope>NUCLEOTIDE SEQUENCE [LARGE SCALE GENOMIC DNA]</scope>
    <source>
        <strain evidence="3">DH-2019</strain>
    </source>
</reference>
<proteinExistence type="inferred from homology"/>
<dbReference type="SUPFAM" id="SSF50630">
    <property type="entry name" value="Acid proteases"/>
    <property type="match status" value="1"/>
</dbReference>
<gene>
    <name evidence="3" type="ORF">DH2020_019597</name>
</gene>
<dbReference type="Pfam" id="PF14543">
    <property type="entry name" value="TAXi_N"/>
    <property type="match status" value="1"/>
</dbReference>